<evidence type="ECO:0000256" key="3">
    <source>
        <dbReference type="ARBA" id="ARBA00012438"/>
    </source>
</evidence>
<evidence type="ECO:0000256" key="5">
    <source>
        <dbReference type="ARBA" id="ARBA00022553"/>
    </source>
</evidence>
<evidence type="ECO:0000259" key="15">
    <source>
        <dbReference type="PROSITE" id="PS50109"/>
    </source>
</evidence>
<evidence type="ECO:0000313" key="16">
    <source>
        <dbReference type="EMBL" id="PZE17976.1"/>
    </source>
</evidence>
<dbReference type="PANTHER" id="PTHR45528">
    <property type="entry name" value="SENSOR HISTIDINE KINASE CPXA"/>
    <property type="match status" value="1"/>
</dbReference>
<dbReference type="InterPro" id="IPR036890">
    <property type="entry name" value="HATPase_C_sf"/>
</dbReference>
<dbReference type="Proteomes" id="UP000249248">
    <property type="component" value="Unassembled WGS sequence"/>
</dbReference>
<proteinExistence type="predicted"/>
<dbReference type="EC" id="2.7.13.3" evidence="3"/>
<keyword evidence="4" id="KW-1003">Cell membrane</keyword>
<gene>
    <name evidence="16" type="ORF">DNU06_04985</name>
</gene>
<keyword evidence="8" id="KW-0547">Nucleotide-binding</keyword>
<sequence>MKLNRKVTNIQFIITLTAAPFALLIMYFSFNFFLEREIDKKLMLDESKIANLIENGYLSYKISPFAGFRVVSDSIAISQSVKNEVILDPFLNKNREFRTLTTIKKINGIHYLIYVKQSLVERKHMVYVMVTVILIFIVFSAIIFQIFFWKMQNKIWQPFFNSIDKLKKISLGDETFPKFDPSDVDEFNMLNKELNFMTNKILSDYLSLKEYAENAAHETQTPLAIIRLEIEEIMQDDLPNRVRKRIYKVYQAANRVSLLTEKLLLLTKIDNLEFNKLEVVNVTDLMLKEIGELDLLIKQKNIAISVLVKQDFKHSMDLYLLSILVDNLLSNAIKHNFQNGKIEIVSERESIAIKNTTFENVEVTNVFKRFYKSSKTENSIGLGLSIVERIAEISKLHVKVESLGNTITFHIQKKIV</sequence>
<keyword evidence="7 14" id="KW-0812">Transmembrane</keyword>
<dbReference type="AlphaFoldDB" id="A0A2W1NJ44"/>
<dbReference type="SMART" id="SM00388">
    <property type="entry name" value="HisKA"/>
    <property type="match status" value="1"/>
</dbReference>
<feature type="transmembrane region" description="Helical" evidence="14">
    <location>
        <begin position="126"/>
        <end position="149"/>
    </location>
</feature>
<evidence type="ECO:0000256" key="11">
    <source>
        <dbReference type="ARBA" id="ARBA00022989"/>
    </source>
</evidence>
<organism evidence="16 17">
    <name type="scientific">Putridiphycobacter roseus</name>
    <dbReference type="NCBI Taxonomy" id="2219161"/>
    <lineage>
        <taxon>Bacteria</taxon>
        <taxon>Pseudomonadati</taxon>
        <taxon>Bacteroidota</taxon>
        <taxon>Flavobacteriia</taxon>
        <taxon>Flavobacteriales</taxon>
        <taxon>Crocinitomicaceae</taxon>
        <taxon>Putridiphycobacter</taxon>
    </lineage>
</organism>
<comment type="subcellular location">
    <subcellularLocation>
        <location evidence="2">Cell membrane</location>
        <topology evidence="2">Multi-pass membrane protein</topology>
    </subcellularLocation>
</comment>
<dbReference type="PANTHER" id="PTHR45528:SF1">
    <property type="entry name" value="SENSOR HISTIDINE KINASE CPXA"/>
    <property type="match status" value="1"/>
</dbReference>
<comment type="catalytic activity">
    <reaction evidence="1">
        <text>ATP + protein L-histidine = ADP + protein N-phospho-L-histidine.</text>
        <dbReference type="EC" id="2.7.13.3"/>
    </reaction>
</comment>
<dbReference type="InterPro" id="IPR003661">
    <property type="entry name" value="HisK_dim/P_dom"/>
</dbReference>
<dbReference type="OrthoDB" id="1522504at2"/>
<reference evidence="16 17" key="1">
    <citation type="submission" date="2018-06" db="EMBL/GenBank/DDBJ databases">
        <title>The draft genome sequence of Crocinitomix sp. SM1701.</title>
        <authorList>
            <person name="Zhang X."/>
        </authorList>
    </citation>
    <scope>NUCLEOTIDE SEQUENCE [LARGE SCALE GENOMIC DNA]</scope>
    <source>
        <strain evidence="16 17">SM1701</strain>
    </source>
</reference>
<protein>
    <recommendedName>
        <fullName evidence="3">histidine kinase</fullName>
        <ecNumber evidence="3">2.7.13.3</ecNumber>
    </recommendedName>
</protein>
<dbReference type="SMART" id="SM00387">
    <property type="entry name" value="HATPase_c"/>
    <property type="match status" value="1"/>
</dbReference>
<evidence type="ECO:0000256" key="9">
    <source>
        <dbReference type="ARBA" id="ARBA00022777"/>
    </source>
</evidence>
<dbReference type="InterPro" id="IPR005467">
    <property type="entry name" value="His_kinase_dom"/>
</dbReference>
<feature type="domain" description="Histidine kinase" evidence="15">
    <location>
        <begin position="214"/>
        <end position="416"/>
    </location>
</feature>
<dbReference type="GO" id="GO:0000155">
    <property type="term" value="F:phosphorelay sensor kinase activity"/>
    <property type="evidence" value="ECO:0007669"/>
    <property type="project" value="InterPro"/>
</dbReference>
<dbReference type="SUPFAM" id="SSF55874">
    <property type="entry name" value="ATPase domain of HSP90 chaperone/DNA topoisomerase II/histidine kinase"/>
    <property type="match status" value="1"/>
</dbReference>
<dbReference type="PROSITE" id="PS50109">
    <property type="entry name" value="HIS_KIN"/>
    <property type="match status" value="1"/>
</dbReference>
<keyword evidence="9" id="KW-0418">Kinase</keyword>
<evidence type="ECO:0000256" key="1">
    <source>
        <dbReference type="ARBA" id="ARBA00000085"/>
    </source>
</evidence>
<dbReference type="InterPro" id="IPR036097">
    <property type="entry name" value="HisK_dim/P_sf"/>
</dbReference>
<comment type="caution">
    <text evidence="16">The sequence shown here is derived from an EMBL/GenBank/DDBJ whole genome shotgun (WGS) entry which is preliminary data.</text>
</comment>
<evidence type="ECO:0000256" key="8">
    <source>
        <dbReference type="ARBA" id="ARBA00022741"/>
    </source>
</evidence>
<keyword evidence="5" id="KW-0597">Phosphoprotein</keyword>
<accession>A0A2W1NJ44</accession>
<keyword evidence="13 14" id="KW-0472">Membrane</keyword>
<feature type="transmembrane region" description="Helical" evidence="14">
    <location>
        <begin position="12"/>
        <end position="34"/>
    </location>
</feature>
<dbReference type="Pfam" id="PF00512">
    <property type="entry name" value="HisKA"/>
    <property type="match status" value="1"/>
</dbReference>
<keyword evidence="17" id="KW-1185">Reference proteome</keyword>
<evidence type="ECO:0000256" key="10">
    <source>
        <dbReference type="ARBA" id="ARBA00022840"/>
    </source>
</evidence>
<dbReference type="EMBL" id="QKSB01000002">
    <property type="protein sequence ID" value="PZE17976.1"/>
    <property type="molecule type" value="Genomic_DNA"/>
</dbReference>
<dbReference type="Gene3D" id="1.10.287.130">
    <property type="match status" value="1"/>
</dbReference>
<evidence type="ECO:0000313" key="17">
    <source>
        <dbReference type="Proteomes" id="UP000249248"/>
    </source>
</evidence>
<evidence type="ECO:0000256" key="4">
    <source>
        <dbReference type="ARBA" id="ARBA00022475"/>
    </source>
</evidence>
<keyword evidence="11 14" id="KW-1133">Transmembrane helix</keyword>
<evidence type="ECO:0000256" key="12">
    <source>
        <dbReference type="ARBA" id="ARBA00023012"/>
    </source>
</evidence>
<dbReference type="GO" id="GO:0005886">
    <property type="term" value="C:plasma membrane"/>
    <property type="evidence" value="ECO:0007669"/>
    <property type="project" value="UniProtKB-SubCell"/>
</dbReference>
<keyword evidence="12" id="KW-0902">Two-component regulatory system</keyword>
<keyword evidence="6" id="KW-0808">Transferase</keyword>
<dbReference type="RefSeq" id="WP_111062127.1">
    <property type="nucleotide sequence ID" value="NZ_JBHUCU010000002.1"/>
</dbReference>
<evidence type="ECO:0000256" key="13">
    <source>
        <dbReference type="ARBA" id="ARBA00023136"/>
    </source>
</evidence>
<dbReference type="InterPro" id="IPR050398">
    <property type="entry name" value="HssS/ArlS-like"/>
</dbReference>
<dbReference type="SUPFAM" id="SSF47384">
    <property type="entry name" value="Homodimeric domain of signal transducing histidine kinase"/>
    <property type="match status" value="1"/>
</dbReference>
<dbReference type="Pfam" id="PF02518">
    <property type="entry name" value="HATPase_c"/>
    <property type="match status" value="1"/>
</dbReference>
<evidence type="ECO:0000256" key="14">
    <source>
        <dbReference type="SAM" id="Phobius"/>
    </source>
</evidence>
<dbReference type="InterPro" id="IPR003594">
    <property type="entry name" value="HATPase_dom"/>
</dbReference>
<keyword evidence="10" id="KW-0067">ATP-binding</keyword>
<evidence type="ECO:0000256" key="7">
    <source>
        <dbReference type="ARBA" id="ARBA00022692"/>
    </source>
</evidence>
<evidence type="ECO:0000256" key="2">
    <source>
        <dbReference type="ARBA" id="ARBA00004651"/>
    </source>
</evidence>
<dbReference type="GO" id="GO:0005524">
    <property type="term" value="F:ATP binding"/>
    <property type="evidence" value="ECO:0007669"/>
    <property type="project" value="UniProtKB-KW"/>
</dbReference>
<name>A0A2W1NJ44_9FLAO</name>
<evidence type="ECO:0000256" key="6">
    <source>
        <dbReference type="ARBA" id="ARBA00022679"/>
    </source>
</evidence>
<dbReference type="Gene3D" id="3.30.565.10">
    <property type="entry name" value="Histidine kinase-like ATPase, C-terminal domain"/>
    <property type="match status" value="1"/>
</dbReference>